<evidence type="ECO:0000313" key="2">
    <source>
        <dbReference type="Proteomes" id="UP000000814"/>
    </source>
</evidence>
<dbReference type="HOGENOM" id="CLU_805855_0_0_9"/>
<accession>Q97HY2</accession>
<dbReference type="RefSeq" id="WP_010965179.1">
    <property type="nucleotide sequence ID" value="NC_003030.1"/>
</dbReference>
<protein>
    <submittedName>
        <fullName evidence="1">Uncharacterized protein</fullName>
    </submittedName>
</protein>
<dbReference type="Proteomes" id="UP000000814">
    <property type="component" value="Chromosome"/>
</dbReference>
<dbReference type="PIR" id="C97131">
    <property type="entry name" value="C97131"/>
</dbReference>
<proteinExistence type="predicted"/>
<reference evidence="1 2" key="1">
    <citation type="journal article" date="2001" name="J. Bacteriol.">
        <title>Genome sequence and comparative analysis of the solvent-producing bacterium Clostridium acetobutylicum.</title>
        <authorList>
            <person name="Nolling J."/>
            <person name="Breton G."/>
            <person name="Omelchenko M.V."/>
            <person name="Makarova K.S."/>
            <person name="Zeng Q."/>
            <person name="Gibson R."/>
            <person name="Lee H.M."/>
            <person name="Dubois J."/>
            <person name="Qiu D."/>
            <person name="Hitti J."/>
            <person name="Wolf Y.I."/>
            <person name="Tatusov R.L."/>
            <person name="Sabathe F."/>
            <person name="Doucette-Stamm L."/>
            <person name="Soucaille P."/>
            <person name="Daly M.J."/>
            <person name="Bennett G.N."/>
            <person name="Koonin E.V."/>
            <person name="Smith D.R."/>
        </authorList>
    </citation>
    <scope>NUCLEOTIDE SEQUENCE [LARGE SCALE GENOMIC DNA]</scope>
    <source>
        <strain evidence="2">ATCC 824 / DSM 792 / JCM 1419 / LMG 5710 / VKM B-1787</strain>
    </source>
</reference>
<dbReference type="eggNOG" id="ENOG5033C9B">
    <property type="taxonomic scope" value="Bacteria"/>
</dbReference>
<gene>
    <name evidence="1" type="ordered locus">CA_C1874</name>
</gene>
<evidence type="ECO:0000313" key="1">
    <source>
        <dbReference type="EMBL" id="AAK79838.1"/>
    </source>
</evidence>
<name>Q97HY2_CLOAB</name>
<keyword evidence="2" id="KW-1185">Reference proteome</keyword>
<dbReference type="EMBL" id="AE001437">
    <property type="protein sequence ID" value="AAK79838.1"/>
    <property type="molecule type" value="Genomic_DNA"/>
</dbReference>
<dbReference type="STRING" id="272562.CA_C1874"/>
<dbReference type="OrthoDB" id="9554057at2"/>
<dbReference type="AlphaFoldDB" id="Q97HY2"/>
<sequence>MIFKDVVNYYNELAEKSKYLLEFKNQILQVKAKYIEAYTYILDGTITSGVNASNVESAKNQVTNMVACIQVEARKVNLMEIGKVINEIYQVKKDKASKLLNSIENCSNWIYNFSNMPSIAVQQIESFIKSIDTAVKEIDNIFYKNDFLNNINSAIESNECVYEESATLAIRMYRTQIELGEMANYMIIINSIYERVCAIFNVSASEYKLMPIKIESGSWYEKIFGNSKVMAFIEDWLNRAVGFIYRNYTNEGKLKGQSNKINALKENLKLTELCEKHGINTEEAKKVLKQNLDALCLDTYKLTTRNNKISIGENVYDLGKEISQAVLESASDKYIDTPRLEKYN</sequence>
<dbReference type="PATRIC" id="fig|272562.8.peg.2077"/>
<organism evidence="1 2">
    <name type="scientific">Clostridium acetobutylicum (strain ATCC 824 / DSM 792 / JCM 1419 / IAM 19013 / LMG 5710 / NBRC 13948 / NRRL B-527 / VKM B-1787 / 2291 / W)</name>
    <dbReference type="NCBI Taxonomy" id="272562"/>
    <lineage>
        <taxon>Bacteria</taxon>
        <taxon>Bacillati</taxon>
        <taxon>Bacillota</taxon>
        <taxon>Clostridia</taxon>
        <taxon>Eubacteriales</taxon>
        <taxon>Clostridiaceae</taxon>
        <taxon>Clostridium</taxon>
    </lineage>
</organism>
<dbReference type="KEGG" id="cac:CA_C1874"/>
<dbReference type="GeneID" id="44998363"/>